<protein>
    <recommendedName>
        <fullName evidence="2">Agenet domain-containing protein</fullName>
    </recommendedName>
</protein>
<evidence type="ECO:0000256" key="1">
    <source>
        <dbReference type="SAM" id="MobiDB-lite"/>
    </source>
</evidence>
<feature type="compositionally biased region" description="Low complexity" evidence="1">
    <location>
        <begin position="1255"/>
        <end position="1280"/>
    </location>
</feature>
<feature type="compositionally biased region" description="Low complexity" evidence="1">
    <location>
        <begin position="515"/>
        <end position="526"/>
    </location>
</feature>
<feature type="region of interest" description="Disordered" evidence="1">
    <location>
        <begin position="1158"/>
        <end position="1368"/>
    </location>
</feature>
<organism evidence="3 4">
    <name type="scientific">Prymnesium parvum</name>
    <name type="common">Toxic golden alga</name>
    <dbReference type="NCBI Taxonomy" id="97485"/>
    <lineage>
        <taxon>Eukaryota</taxon>
        <taxon>Haptista</taxon>
        <taxon>Haptophyta</taxon>
        <taxon>Prymnesiophyceae</taxon>
        <taxon>Prymnesiales</taxon>
        <taxon>Prymnesiaceae</taxon>
        <taxon>Prymnesium</taxon>
    </lineage>
</organism>
<evidence type="ECO:0000313" key="4">
    <source>
        <dbReference type="Proteomes" id="UP001515480"/>
    </source>
</evidence>
<feature type="compositionally biased region" description="Low complexity" evidence="1">
    <location>
        <begin position="401"/>
        <end position="425"/>
    </location>
</feature>
<feature type="compositionally biased region" description="Low complexity" evidence="1">
    <location>
        <begin position="536"/>
        <end position="568"/>
    </location>
</feature>
<feature type="compositionally biased region" description="Low complexity" evidence="1">
    <location>
        <begin position="1193"/>
        <end position="1210"/>
    </location>
</feature>
<feature type="compositionally biased region" description="Low complexity" evidence="1">
    <location>
        <begin position="477"/>
        <end position="503"/>
    </location>
</feature>
<evidence type="ECO:0000313" key="3">
    <source>
        <dbReference type="EMBL" id="KAL1518972.1"/>
    </source>
</evidence>
<name>A0AB34JCQ9_PRYPA</name>
<evidence type="ECO:0000259" key="2">
    <source>
        <dbReference type="SMART" id="SM00743"/>
    </source>
</evidence>
<feature type="region of interest" description="Disordered" evidence="1">
    <location>
        <begin position="1880"/>
        <end position="1931"/>
    </location>
</feature>
<feature type="compositionally biased region" description="Pro residues" evidence="1">
    <location>
        <begin position="429"/>
        <end position="444"/>
    </location>
</feature>
<dbReference type="PRINTS" id="PR01217">
    <property type="entry name" value="PRICHEXTENSN"/>
</dbReference>
<dbReference type="PANTHER" id="PTHR31917">
    <property type="entry name" value="AGENET DOMAIN-CONTAINING PROTEIN-RELATED"/>
    <property type="match status" value="1"/>
</dbReference>
<dbReference type="SMART" id="SM00743">
    <property type="entry name" value="Agenet"/>
    <property type="match status" value="2"/>
</dbReference>
<feature type="compositionally biased region" description="Polar residues" evidence="1">
    <location>
        <begin position="1882"/>
        <end position="1898"/>
    </location>
</feature>
<dbReference type="Pfam" id="PF05641">
    <property type="entry name" value="Agenet"/>
    <property type="match status" value="1"/>
</dbReference>
<feature type="region of interest" description="Disordered" evidence="1">
    <location>
        <begin position="1693"/>
        <end position="1726"/>
    </location>
</feature>
<proteinExistence type="predicted"/>
<accession>A0AB34JCQ9</accession>
<feature type="compositionally biased region" description="Low complexity" evidence="1">
    <location>
        <begin position="1309"/>
        <end position="1329"/>
    </location>
</feature>
<feature type="compositionally biased region" description="Low complexity" evidence="1">
    <location>
        <begin position="339"/>
        <end position="391"/>
    </location>
</feature>
<feature type="compositionally biased region" description="Polar residues" evidence="1">
    <location>
        <begin position="31"/>
        <end position="41"/>
    </location>
</feature>
<feature type="compositionally biased region" description="Polar residues" evidence="1">
    <location>
        <begin position="1332"/>
        <end position="1341"/>
    </location>
</feature>
<feature type="domain" description="Agenet" evidence="2">
    <location>
        <begin position="1029"/>
        <end position="1090"/>
    </location>
</feature>
<comment type="caution">
    <text evidence="3">The sequence shown here is derived from an EMBL/GenBank/DDBJ whole genome shotgun (WGS) entry which is preliminary data.</text>
</comment>
<feature type="region of interest" description="Disordered" evidence="1">
    <location>
        <begin position="1"/>
        <end position="86"/>
    </location>
</feature>
<keyword evidence="4" id="KW-1185">Reference proteome</keyword>
<dbReference type="EMBL" id="JBGBPQ010000010">
    <property type="protein sequence ID" value="KAL1518972.1"/>
    <property type="molecule type" value="Genomic_DNA"/>
</dbReference>
<feature type="region of interest" description="Disordered" evidence="1">
    <location>
        <begin position="275"/>
        <end position="448"/>
    </location>
</feature>
<dbReference type="PANTHER" id="PTHR31917:SF147">
    <property type="entry name" value="AGENET DOMAIN-CONTAINING PROTEIN"/>
    <property type="match status" value="1"/>
</dbReference>
<reference evidence="3 4" key="1">
    <citation type="journal article" date="2024" name="Science">
        <title>Giant polyketide synthase enzymes in the biosynthesis of giant marine polyether toxins.</title>
        <authorList>
            <person name="Fallon T.R."/>
            <person name="Shende V.V."/>
            <person name="Wierzbicki I.H."/>
            <person name="Pendleton A.L."/>
            <person name="Watervoot N.F."/>
            <person name="Auber R.P."/>
            <person name="Gonzalez D.J."/>
            <person name="Wisecaver J.H."/>
            <person name="Moore B.S."/>
        </authorList>
    </citation>
    <scope>NUCLEOTIDE SEQUENCE [LARGE SCALE GENOMIC DNA]</scope>
    <source>
        <strain evidence="3 4">12B1</strain>
    </source>
</reference>
<feature type="compositionally biased region" description="Low complexity" evidence="1">
    <location>
        <begin position="1160"/>
        <end position="1172"/>
    </location>
</feature>
<feature type="compositionally biased region" description="Low complexity" evidence="1">
    <location>
        <begin position="281"/>
        <end position="291"/>
    </location>
</feature>
<dbReference type="InterPro" id="IPR008395">
    <property type="entry name" value="Agenet-like_dom"/>
</dbReference>
<dbReference type="Proteomes" id="UP001515480">
    <property type="component" value="Unassembled WGS sequence"/>
</dbReference>
<gene>
    <name evidence="3" type="ORF">AB1Y20_003242</name>
</gene>
<dbReference type="InterPro" id="IPR014002">
    <property type="entry name" value="Agenet_dom_plant"/>
</dbReference>
<sequence>MQPDGWRSTSATGEGAVGPSIRESSPGDDSPSPTLPVTSPHSHAPPLASGVQPAPPACSTAAPMLASTPVPAARPGSMERSGNSSSTDAIASFLGCHVEALQHTEGSVAWYCGKLTELSADEACVNCCGTNHATSEPSKLEMIRTTREAVRPAPPPPPAGFFTELCEMARGERAMPGTVLPLQVAWKGAWWAATLQRTPLGSVKRCEPSARATCVVSCGGRSLSVDARHVRPMWQWSGVSGWSILGHRVNGAPSSCEANGGRSAPTLPKDIPVDSGDAHAAKPTAPITKPTAPHPKPIAPINKPTASVPHPTAVRSKPTAATTCPAVPVPKPIAPAPAPTNNLPNPTANPKPTASLSKPTAPTPSSTATLPNPTAPTMISTAPLTKSTAPTPTAPLPKPTAPTSNPAAPTPTSTAALPKPTAASLNPLSPLPKPTAQTPIPPSHPLEHTVTAANPIATLPKPTATANLNAATHKPTAPLPILTAPTLTAPAPTATPMLSASTSNLSAVPPERTGAPSPTLTAATPNPTVPPPNPTAPSNAVVVARAPSASARSLPSPRAPAASSSLRPAAPPPAAAHLPQWAQLGCEAECIVDDGDFCGSYWGGEVLGHRVDATGRLEVHVRTRTWTERAAYSPDGALLVDSHAPLAQLRPRPPPPPAGFLSAPACGARLQLHREGAWWDVALLERAADGWAAAETDSSAARRGGEEGVEGVEGARPRWAPRYRVVSLEHADVGGTVDAARLRPAWQWRGEAWATEDDAPADAVRHAWACHTATAPPPLAAAPISSSGSACSVVTIAAPSDASPSSLAIPPLLLKGVSADEVHGRRIRVWPAGASGAEPAEGRALLHVPSHGLSVEFDDGVYWVEPEEDHWEWIPPDEVPRRLPRVAVAAIKPSPAKAAEASPAKTGKVAQAKAAAGRATKGAKAALAKAAEPRALPPPKPRQEAVKEMLFVGLRVELNGRDDGFQDSWYEAEVIELDLKGKRVHVSFFEIFDEVPEGVPEDQAPRLREWWPIKLVRPTPPPNPNGFTRAIKVNDQVNVAYEGGWWEATVLQTARRKGPKKGLVTVLYVPAKKMHDVAAEELRASWSWRKGRWFRRHFGEKVLGDHAWEFSSEMPPTAPPTEAHEAPAIAPAAADLSSVEVAANATLSSTPAEACCPLDTASNSAPTSATSPLDDSGGALATESSPHAVPDGTKATEAPAAAAAPSPTVAGSRSEPATAPSLSEPNGRRAVGKRSAHKGRDVVAPVGACSTPRDAPAAASSPTAALSSSVPSTAPSLSAPERACGKRDCNRVRKGTGGAQTEVGERAEAPPSADASSTPTGAPAAAPAPMDVSTSISSATSLPAGGKESGSDVETARRADATPSPFAENCLSGSSAIGVAQGRIQLQPHQQSPGLDEKAKACSLPHSLFPIQQPPSTRFRSKAMLERFIFSWVGELVAAQAEGDSSATQLMWHCSNGAEITIRCQHESNPWGVRKGDVIRCRVISLDRRRGLLLFPDSPFGALFTPRRIANLTASNRWEASLLQLPSKAEALRSEETKWLPTGRSWFWFQGHPQASELDGVKLQFKRSLDGGCDAGLKGEVAGKCLGSGMHRVLYENGDEGWHDVPRLLDGDMAVVLSSPKGVKVQAIVQALARNDAACAKSGLEMNAASLCEKVEALETDMRRTALREGPYEGLSSKTKKLKRQEVEQLIYSGEFSRGDEKNQPMQTKGEEQNAEGASSSKKKRKIELLPLPLAQTHTSRNETPLVASGAMPMEPATSEESFEQYLSRFQDALLRRQQALARALDAAIDSWVDPEARAKTGVHVDEGVPGMVRRSVEDWTIEWRPRQSTKDRAARFPGHVYVICPKGKEFPTKCEAMRHLQVLQLHAQTELKKEAKRVYYGTSQDSHQESPGPSTAPSFDASVGSAKRCRSSPHGCGEQPNGKKTRESRQ</sequence>
<feature type="compositionally biased region" description="Pro residues" evidence="1">
    <location>
        <begin position="327"/>
        <end position="338"/>
    </location>
</feature>
<feature type="region of interest" description="Disordered" evidence="1">
    <location>
        <begin position="477"/>
        <end position="575"/>
    </location>
</feature>
<feature type="domain" description="Agenet" evidence="2">
    <location>
        <begin position="948"/>
        <end position="1024"/>
    </location>
</feature>